<name>A0A2V3V398_9SPHN</name>
<feature type="domain" description="Phage head morphogenesis" evidence="1">
    <location>
        <begin position="158"/>
        <end position="275"/>
    </location>
</feature>
<dbReference type="AlphaFoldDB" id="A0A2V3V398"/>
<protein>
    <submittedName>
        <fullName evidence="2">Phage Mu protein F like protein</fullName>
    </submittedName>
</protein>
<proteinExistence type="predicted"/>
<dbReference type="Pfam" id="PF04233">
    <property type="entry name" value="Phage_Mu_F"/>
    <property type="match status" value="1"/>
</dbReference>
<evidence type="ECO:0000313" key="2">
    <source>
        <dbReference type="EMBL" id="PXW75970.1"/>
    </source>
</evidence>
<gene>
    <name evidence="2" type="ORF">C7451_106134</name>
</gene>
<keyword evidence="3" id="KW-1185">Reference proteome</keyword>
<evidence type="ECO:0000259" key="1">
    <source>
        <dbReference type="Pfam" id="PF04233"/>
    </source>
</evidence>
<dbReference type="OrthoDB" id="7559637at2"/>
<sequence length="283" mass="31062">MASVDLATLTRRAKNPRRRVITLRPITPPALQATALYTSVYAPVIAIWSASLESITAAYAQSLSELQTDAPADVTARIEAASSSVSGVIVSLRFAIGRWSESVEAWHRRRWIGNVLTATNVSLETLIGASDVRATLATVIERNVALVSSVSDETRRRIADAAFRGLTERKPAAEFAKEIRGFVDMSRRRAKNIAADQLVKLGSELNQERRRQAGIDSVEWVSSGKINYRPEHKARNGNLYSENADRIGQKYQGKIIKKPPPADDRAGVPINCACTERAVLILD</sequence>
<evidence type="ECO:0000313" key="3">
    <source>
        <dbReference type="Proteomes" id="UP000248014"/>
    </source>
</evidence>
<comment type="caution">
    <text evidence="2">The sequence shown here is derived from an EMBL/GenBank/DDBJ whole genome shotgun (WGS) entry which is preliminary data.</text>
</comment>
<dbReference type="Proteomes" id="UP000248014">
    <property type="component" value="Unassembled WGS sequence"/>
</dbReference>
<organism evidence="2 3">
    <name type="scientific">Blastomonas natatoria</name>
    <dbReference type="NCBI Taxonomy" id="34015"/>
    <lineage>
        <taxon>Bacteria</taxon>
        <taxon>Pseudomonadati</taxon>
        <taxon>Pseudomonadota</taxon>
        <taxon>Alphaproteobacteria</taxon>
        <taxon>Sphingomonadales</taxon>
        <taxon>Sphingomonadaceae</taxon>
        <taxon>Blastomonas</taxon>
    </lineage>
</organism>
<dbReference type="EMBL" id="QJJM01000006">
    <property type="protein sequence ID" value="PXW75970.1"/>
    <property type="molecule type" value="Genomic_DNA"/>
</dbReference>
<dbReference type="RefSeq" id="WP_110298651.1">
    <property type="nucleotide sequence ID" value="NZ_QJJM01000006.1"/>
</dbReference>
<dbReference type="InterPro" id="IPR006528">
    <property type="entry name" value="Phage_head_morphogenesis_dom"/>
</dbReference>
<accession>A0A2V3V398</accession>
<reference evidence="2 3" key="1">
    <citation type="submission" date="2018-05" db="EMBL/GenBank/DDBJ databases">
        <title>Genomic Encyclopedia of Type Strains, Phase IV (KMG-IV): sequencing the most valuable type-strain genomes for metagenomic binning, comparative biology and taxonomic classification.</title>
        <authorList>
            <person name="Goeker M."/>
        </authorList>
    </citation>
    <scope>NUCLEOTIDE SEQUENCE [LARGE SCALE GENOMIC DNA]</scope>
    <source>
        <strain evidence="2 3">DSM 3183</strain>
    </source>
</reference>